<dbReference type="InterPro" id="IPR017972">
    <property type="entry name" value="Cyt_P450_CS"/>
</dbReference>
<keyword evidence="10 13" id="KW-0408">Iron</keyword>
<feature type="transmembrane region" description="Helical" evidence="15">
    <location>
        <begin position="6"/>
        <end position="26"/>
    </location>
</feature>
<accession>K5VSV7</accession>
<dbReference type="InParanoid" id="K5VSV7"/>
<feature type="binding site" description="axial binding residue" evidence="13">
    <location>
        <position position="446"/>
    </location>
    <ligand>
        <name>heme</name>
        <dbReference type="ChEBI" id="CHEBI:30413"/>
    </ligand>
    <ligandPart>
        <name>Fe</name>
        <dbReference type="ChEBI" id="CHEBI:18248"/>
    </ligandPart>
</feature>
<dbReference type="GO" id="GO:0016705">
    <property type="term" value="F:oxidoreductase activity, acting on paired donors, with incorporation or reduction of molecular oxygen"/>
    <property type="evidence" value="ECO:0007669"/>
    <property type="project" value="InterPro"/>
</dbReference>
<evidence type="ECO:0000313" key="16">
    <source>
        <dbReference type="EMBL" id="EKM54598.1"/>
    </source>
</evidence>
<evidence type="ECO:0000256" key="15">
    <source>
        <dbReference type="SAM" id="Phobius"/>
    </source>
</evidence>
<evidence type="ECO:0000256" key="2">
    <source>
        <dbReference type="ARBA" id="ARBA00004167"/>
    </source>
</evidence>
<dbReference type="PANTHER" id="PTHR46300:SF7">
    <property type="entry name" value="P450, PUTATIVE (EUROFUNG)-RELATED"/>
    <property type="match status" value="1"/>
</dbReference>
<evidence type="ECO:0000256" key="3">
    <source>
        <dbReference type="ARBA" id="ARBA00005179"/>
    </source>
</evidence>
<sequence>MPFPVFPVSALAYLWVGLAFVCFFAVRFKKRPRYPPGPKGLPIVGNFFDVPSDYAWITYGDLGRQYGSDIIHLEVFGSHIVALNSAKAVKDLLEKRSSIYSDREQSVMLSELTGWGRNTAFMKYGDVWKEHRRLLHQYFRPLTVPQYHSSQAKNIHRLLQSLLDSPEEFVEHIQFLTGATILDVVYAFDVRPGDPMIELVEKAVRTATEIMHAGVYLGVYHNSLQMHLRHLPSWFPGAGFKRQAAEWKTLVDDMHEMPYGQFKASMRKGHAEPCFTATLLSADETNEDMTRLDEVFMSVTGAAYAGGADTTAAGLATFLLAVTMFPQTQVAAHEELDRVLGRRRLPEIEDRESLPHITAILHEVMRWHPTAPLGIPHRTTTDDDYQGYHIPAGTVIFGNAWAILHNEDIYPDPEAYKPERYLNEDGGLRDDIPYPIEAFGYGRRICPGRHFAHDILWQAIANILTVFKIERALDNNGNEIVPKGETTPHLISTPKPFKCRFTLRFPGAETLIRSAALTD</sequence>
<evidence type="ECO:0000256" key="4">
    <source>
        <dbReference type="ARBA" id="ARBA00010617"/>
    </source>
</evidence>
<dbReference type="PANTHER" id="PTHR46300">
    <property type="entry name" value="P450, PUTATIVE (EUROFUNG)-RELATED-RELATED"/>
    <property type="match status" value="1"/>
</dbReference>
<dbReference type="GO" id="GO:0005506">
    <property type="term" value="F:iron ion binding"/>
    <property type="evidence" value="ECO:0007669"/>
    <property type="project" value="InterPro"/>
</dbReference>
<dbReference type="GeneID" id="18920935"/>
<keyword evidence="12 15" id="KW-0472">Membrane</keyword>
<dbReference type="InterPro" id="IPR036396">
    <property type="entry name" value="Cyt_P450_sf"/>
</dbReference>
<evidence type="ECO:0000256" key="5">
    <source>
        <dbReference type="ARBA" id="ARBA00022617"/>
    </source>
</evidence>
<dbReference type="GO" id="GO:0016020">
    <property type="term" value="C:membrane"/>
    <property type="evidence" value="ECO:0007669"/>
    <property type="project" value="UniProtKB-SubCell"/>
</dbReference>
<evidence type="ECO:0000256" key="6">
    <source>
        <dbReference type="ARBA" id="ARBA00022692"/>
    </source>
</evidence>
<dbReference type="AlphaFoldDB" id="K5VSV7"/>
<dbReference type="SUPFAM" id="SSF48264">
    <property type="entry name" value="Cytochrome P450"/>
    <property type="match status" value="1"/>
</dbReference>
<protein>
    <recommendedName>
        <fullName evidence="18">Cytochrome P450</fullName>
    </recommendedName>
</protein>
<keyword evidence="6 15" id="KW-0812">Transmembrane</keyword>
<evidence type="ECO:0000256" key="1">
    <source>
        <dbReference type="ARBA" id="ARBA00001971"/>
    </source>
</evidence>
<evidence type="ECO:0000256" key="13">
    <source>
        <dbReference type="PIRSR" id="PIRSR602401-1"/>
    </source>
</evidence>
<dbReference type="Gene3D" id="1.10.630.10">
    <property type="entry name" value="Cytochrome P450"/>
    <property type="match status" value="1"/>
</dbReference>
<name>K5VSV7_PHACS</name>
<evidence type="ECO:0000313" key="17">
    <source>
        <dbReference type="Proteomes" id="UP000008370"/>
    </source>
</evidence>
<evidence type="ECO:0000256" key="8">
    <source>
        <dbReference type="ARBA" id="ARBA00022989"/>
    </source>
</evidence>
<dbReference type="Proteomes" id="UP000008370">
    <property type="component" value="Unassembled WGS sequence"/>
</dbReference>
<comment type="similarity">
    <text evidence="4 14">Belongs to the cytochrome P450 family.</text>
</comment>
<evidence type="ECO:0000256" key="10">
    <source>
        <dbReference type="ARBA" id="ARBA00023004"/>
    </source>
</evidence>
<evidence type="ECO:0000256" key="11">
    <source>
        <dbReference type="ARBA" id="ARBA00023033"/>
    </source>
</evidence>
<evidence type="ECO:0000256" key="7">
    <source>
        <dbReference type="ARBA" id="ARBA00022723"/>
    </source>
</evidence>
<gene>
    <name evidence="16" type="ORF">PHACADRAFT_96498</name>
</gene>
<evidence type="ECO:0000256" key="12">
    <source>
        <dbReference type="ARBA" id="ARBA00023136"/>
    </source>
</evidence>
<dbReference type="EMBL" id="JH930473">
    <property type="protein sequence ID" value="EKM54598.1"/>
    <property type="molecule type" value="Genomic_DNA"/>
</dbReference>
<proteinExistence type="inferred from homology"/>
<dbReference type="GO" id="GO:0004497">
    <property type="term" value="F:monooxygenase activity"/>
    <property type="evidence" value="ECO:0007669"/>
    <property type="project" value="UniProtKB-KW"/>
</dbReference>
<comment type="pathway">
    <text evidence="3">Secondary metabolite biosynthesis.</text>
</comment>
<evidence type="ECO:0000256" key="9">
    <source>
        <dbReference type="ARBA" id="ARBA00023002"/>
    </source>
</evidence>
<dbReference type="OrthoDB" id="1470350at2759"/>
<comment type="subcellular location">
    <subcellularLocation>
        <location evidence="2">Membrane</location>
        <topology evidence="2">Single-pass membrane protein</topology>
    </subcellularLocation>
</comment>
<keyword evidence="11 14" id="KW-0503">Monooxygenase</keyword>
<organism evidence="16 17">
    <name type="scientific">Phanerochaete carnosa (strain HHB-10118-sp)</name>
    <name type="common">White-rot fungus</name>
    <name type="synonym">Peniophora carnosa</name>
    <dbReference type="NCBI Taxonomy" id="650164"/>
    <lineage>
        <taxon>Eukaryota</taxon>
        <taxon>Fungi</taxon>
        <taxon>Dikarya</taxon>
        <taxon>Basidiomycota</taxon>
        <taxon>Agaricomycotina</taxon>
        <taxon>Agaricomycetes</taxon>
        <taxon>Polyporales</taxon>
        <taxon>Phanerochaetaceae</taxon>
        <taxon>Phanerochaete</taxon>
    </lineage>
</organism>
<dbReference type="InterPro" id="IPR050364">
    <property type="entry name" value="Cytochrome_P450_fung"/>
</dbReference>
<dbReference type="PRINTS" id="PR00463">
    <property type="entry name" value="EP450I"/>
</dbReference>
<dbReference type="Pfam" id="PF00067">
    <property type="entry name" value="p450"/>
    <property type="match status" value="1"/>
</dbReference>
<dbReference type="HOGENOM" id="CLU_001570_2_3_1"/>
<dbReference type="GO" id="GO:0020037">
    <property type="term" value="F:heme binding"/>
    <property type="evidence" value="ECO:0007669"/>
    <property type="project" value="InterPro"/>
</dbReference>
<keyword evidence="17" id="KW-1185">Reference proteome</keyword>
<keyword evidence="8 15" id="KW-1133">Transmembrane helix</keyword>
<reference evidence="16" key="1">
    <citation type="journal article" date="2012" name="BMC Genomics">
        <title>Comparative genomics of the white-rot fungi, Phanerochaete carnosa and P. chrysosporium, to elucidate the genetic basis of the distinct wood types they colonize.</title>
        <authorList>
            <person name="Suzuki H."/>
            <person name="MacDonald J."/>
            <person name="Syed K."/>
            <person name="Salamov A."/>
            <person name="Hori C."/>
            <person name="Aerts A."/>
            <person name="Henrissat B."/>
            <person name="Wiebenga A."/>
            <person name="vanKuyk P.A."/>
            <person name="Barry K."/>
            <person name="Lindquist E."/>
            <person name="LaButti K."/>
            <person name="Lapidus A."/>
            <person name="Lucas S."/>
            <person name="Coutinho P."/>
            <person name="Gong Y."/>
            <person name="Samejima M."/>
            <person name="Mahadevan R."/>
            <person name="Abou-Zaid M."/>
            <person name="de Vries R.P."/>
            <person name="Igarashi K."/>
            <person name="Yadav J.S."/>
            <person name="Grigoriev I.V."/>
            <person name="Master E.R."/>
        </authorList>
    </citation>
    <scope>NUCLEOTIDE SEQUENCE [LARGE SCALE GENOMIC DNA]</scope>
    <source>
        <strain evidence="16">HHB-10118-sp</strain>
    </source>
</reference>
<comment type="cofactor">
    <cofactor evidence="1 13">
        <name>heme</name>
        <dbReference type="ChEBI" id="CHEBI:30413"/>
    </cofactor>
</comment>
<keyword evidence="9 14" id="KW-0560">Oxidoreductase</keyword>
<dbReference type="RefSeq" id="XP_007397287.1">
    <property type="nucleotide sequence ID" value="XM_007397225.1"/>
</dbReference>
<keyword evidence="7 13" id="KW-0479">Metal-binding</keyword>
<dbReference type="PROSITE" id="PS00086">
    <property type="entry name" value="CYTOCHROME_P450"/>
    <property type="match status" value="1"/>
</dbReference>
<dbReference type="KEGG" id="pco:PHACADRAFT_96498"/>
<keyword evidence="5 13" id="KW-0349">Heme</keyword>
<evidence type="ECO:0000256" key="14">
    <source>
        <dbReference type="RuleBase" id="RU000461"/>
    </source>
</evidence>
<dbReference type="CDD" id="cd11065">
    <property type="entry name" value="CYP64-like"/>
    <property type="match status" value="1"/>
</dbReference>
<dbReference type="InterPro" id="IPR001128">
    <property type="entry name" value="Cyt_P450"/>
</dbReference>
<dbReference type="InterPro" id="IPR002401">
    <property type="entry name" value="Cyt_P450_E_grp-I"/>
</dbReference>
<evidence type="ECO:0008006" key="18">
    <source>
        <dbReference type="Google" id="ProtNLM"/>
    </source>
</evidence>